<dbReference type="STRING" id="1423813.FC26_GL001595"/>
<dbReference type="Pfam" id="PF01554">
    <property type="entry name" value="MatE"/>
    <property type="match status" value="2"/>
</dbReference>
<dbReference type="GO" id="GO:0015297">
    <property type="term" value="F:antiporter activity"/>
    <property type="evidence" value="ECO:0007669"/>
    <property type="project" value="InterPro"/>
</dbReference>
<dbReference type="PANTHER" id="PTHR43823">
    <property type="entry name" value="SPORULATION PROTEIN YKVU"/>
    <property type="match status" value="1"/>
</dbReference>
<feature type="transmembrane region" description="Helical" evidence="7">
    <location>
        <begin position="75"/>
        <end position="97"/>
    </location>
</feature>
<dbReference type="NCBIfam" id="TIGR00797">
    <property type="entry name" value="matE"/>
    <property type="match status" value="1"/>
</dbReference>
<dbReference type="PIRSF" id="PIRSF006603">
    <property type="entry name" value="DinF"/>
    <property type="match status" value="1"/>
</dbReference>
<dbReference type="InterPro" id="IPR002528">
    <property type="entry name" value="MATE_fam"/>
</dbReference>
<dbReference type="PATRIC" id="fig|1423813.3.peg.1622"/>
<evidence type="ECO:0000256" key="1">
    <source>
        <dbReference type="ARBA" id="ARBA00004651"/>
    </source>
</evidence>
<dbReference type="EMBL" id="AYYY01000025">
    <property type="protein sequence ID" value="KRM61520.1"/>
    <property type="molecule type" value="Genomic_DNA"/>
</dbReference>
<evidence type="ECO:0000256" key="5">
    <source>
        <dbReference type="ARBA" id="ARBA00022989"/>
    </source>
</evidence>
<comment type="subcellular location">
    <subcellularLocation>
        <location evidence="1">Cell membrane</location>
        <topology evidence="1">Multi-pass membrane protein</topology>
    </subcellularLocation>
</comment>
<dbReference type="GO" id="GO:0005886">
    <property type="term" value="C:plasma membrane"/>
    <property type="evidence" value="ECO:0007669"/>
    <property type="project" value="UniProtKB-SubCell"/>
</dbReference>
<protein>
    <submittedName>
        <fullName evidence="8">Na+ driven multidrug efflux pump</fullName>
    </submittedName>
</protein>
<evidence type="ECO:0000256" key="2">
    <source>
        <dbReference type="ARBA" id="ARBA00022448"/>
    </source>
</evidence>
<name>A0A0R2A3E7_9LACO</name>
<keyword evidence="2" id="KW-0813">Transport</keyword>
<evidence type="ECO:0000256" key="3">
    <source>
        <dbReference type="ARBA" id="ARBA00022475"/>
    </source>
</evidence>
<evidence type="ECO:0000256" key="6">
    <source>
        <dbReference type="ARBA" id="ARBA00023136"/>
    </source>
</evidence>
<dbReference type="AlphaFoldDB" id="A0A0R2A3E7"/>
<dbReference type="Proteomes" id="UP000051733">
    <property type="component" value="Unassembled WGS sequence"/>
</dbReference>
<feature type="transmembrane region" description="Helical" evidence="7">
    <location>
        <begin position="219"/>
        <end position="245"/>
    </location>
</feature>
<reference evidence="8 9" key="1">
    <citation type="journal article" date="2015" name="Genome Announc.">
        <title>Expanding the biotechnology potential of lactobacilli through comparative genomics of 213 strains and associated genera.</title>
        <authorList>
            <person name="Sun Z."/>
            <person name="Harris H.M."/>
            <person name="McCann A."/>
            <person name="Guo C."/>
            <person name="Argimon S."/>
            <person name="Zhang W."/>
            <person name="Yang X."/>
            <person name="Jeffery I.B."/>
            <person name="Cooney J.C."/>
            <person name="Kagawa T.F."/>
            <person name="Liu W."/>
            <person name="Song Y."/>
            <person name="Salvetti E."/>
            <person name="Wrobel A."/>
            <person name="Rasinkangas P."/>
            <person name="Parkhill J."/>
            <person name="Rea M.C."/>
            <person name="O'Sullivan O."/>
            <person name="Ritari J."/>
            <person name="Douillard F.P."/>
            <person name="Paul Ross R."/>
            <person name="Yang R."/>
            <person name="Briner A.E."/>
            <person name="Felis G.E."/>
            <person name="de Vos W.M."/>
            <person name="Barrangou R."/>
            <person name="Klaenhammer T.R."/>
            <person name="Caufield P.W."/>
            <person name="Cui Y."/>
            <person name="Zhang H."/>
            <person name="O'Toole P.W."/>
        </authorList>
    </citation>
    <scope>NUCLEOTIDE SEQUENCE [LARGE SCALE GENOMIC DNA]</scope>
    <source>
        <strain evidence="8 9">DSM 20634</strain>
    </source>
</reference>
<dbReference type="GO" id="GO:0042910">
    <property type="term" value="F:xenobiotic transmembrane transporter activity"/>
    <property type="evidence" value="ECO:0007669"/>
    <property type="project" value="InterPro"/>
</dbReference>
<feature type="transmembrane region" description="Helical" evidence="7">
    <location>
        <begin position="339"/>
        <end position="357"/>
    </location>
</feature>
<feature type="transmembrane region" description="Helical" evidence="7">
    <location>
        <begin position="174"/>
        <end position="198"/>
    </location>
</feature>
<keyword evidence="4 7" id="KW-0812">Transmembrane</keyword>
<proteinExistence type="predicted"/>
<feature type="transmembrane region" description="Helical" evidence="7">
    <location>
        <begin position="307"/>
        <end position="327"/>
    </location>
</feature>
<accession>A0A0R2A3E7</accession>
<comment type="caution">
    <text evidence="8">The sequence shown here is derived from an EMBL/GenBank/DDBJ whole genome shotgun (WGS) entry which is preliminary data.</text>
</comment>
<dbReference type="PANTHER" id="PTHR43823:SF3">
    <property type="entry name" value="MULTIDRUG EXPORT PROTEIN MEPA"/>
    <property type="match status" value="1"/>
</dbReference>
<gene>
    <name evidence="8" type="ORF">FC26_GL001595</name>
</gene>
<keyword evidence="6 7" id="KW-0472">Membrane</keyword>
<feature type="transmembrane region" description="Helical" evidence="7">
    <location>
        <begin position="31"/>
        <end position="54"/>
    </location>
</feature>
<evidence type="ECO:0000313" key="8">
    <source>
        <dbReference type="EMBL" id="KRM61520.1"/>
    </source>
</evidence>
<feature type="transmembrane region" description="Helical" evidence="7">
    <location>
        <begin position="265"/>
        <end position="286"/>
    </location>
</feature>
<feature type="transmembrane region" description="Helical" evidence="7">
    <location>
        <begin position="369"/>
        <end position="392"/>
    </location>
</feature>
<dbReference type="InterPro" id="IPR051327">
    <property type="entry name" value="MATE_MepA_subfamily"/>
</dbReference>
<dbReference type="InterPro" id="IPR048279">
    <property type="entry name" value="MdtK-like"/>
</dbReference>
<evidence type="ECO:0000256" key="4">
    <source>
        <dbReference type="ARBA" id="ARBA00022692"/>
    </source>
</evidence>
<keyword evidence="5 7" id="KW-1133">Transmembrane helix</keyword>
<keyword evidence="3" id="KW-1003">Cell membrane</keyword>
<keyword evidence="9" id="KW-1185">Reference proteome</keyword>
<organism evidence="8 9">
    <name type="scientific">Paucilactobacillus vaccinostercus DSM 20634</name>
    <dbReference type="NCBI Taxonomy" id="1423813"/>
    <lineage>
        <taxon>Bacteria</taxon>
        <taxon>Bacillati</taxon>
        <taxon>Bacillota</taxon>
        <taxon>Bacilli</taxon>
        <taxon>Lactobacillales</taxon>
        <taxon>Lactobacillaceae</taxon>
        <taxon>Paucilactobacillus</taxon>
    </lineage>
</organism>
<sequence>MALPVVLGTVVSMIYNLTDTFFVAQTQNANLVAGITLCTPLFSMMIALGDMFGLGGSSAISRLLGQKKYDLAGRVNSFCFYAAVVLAVIVTAGLFIFKTQVLGWLGVTAATYQYAAVYYEIMAAAGILIIVSLVPINTLRTEGLATESMIGTATGTVLKIFLDPLFIFGFHLGAAGAALATVVGYLVTDSILIGYMIRRTRYIHIHVHRMKIPTIEIKDVLMIGIPASVTNFMMMLGTALMNNFLIGYGASKVAGFGIATKVETIVTMVLVGFCFGSQALIGYNYGAKNKERLKKIIRFDILVNAGFAFAIALVLIAVAPLLCGLFMKDQDVVRSASYMLRWFLLTTPFIGISMVFTTMFQSVNQPLDAFVMSISRQGVVFVIVIFIVANLFGYQGVIVSQPIADVITAGIGLWLYYKDFGPNGRAIRNW</sequence>
<feature type="transmembrane region" description="Helical" evidence="7">
    <location>
        <begin position="117"/>
        <end position="136"/>
    </location>
</feature>
<evidence type="ECO:0000256" key="7">
    <source>
        <dbReference type="SAM" id="Phobius"/>
    </source>
</evidence>
<evidence type="ECO:0000313" key="9">
    <source>
        <dbReference type="Proteomes" id="UP000051733"/>
    </source>
</evidence>